<comment type="caution">
    <text evidence="2">The sequence shown here is derived from an EMBL/GenBank/DDBJ whole genome shotgun (WGS) entry which is preliminary data.</text>
</comment>
<dbReference type="Pfam" id="PF04854">
    <property type="entry name" value="DUF624"/>
    <property type="match status" value="1"/>
</dbReference>
<evidence type="ECO:0000256" key="1">
    <source>
        <dbReference type="SAM" id="Phobius"/>
    </source>
</evidence>
<keyword evidence="1" id="KW-1133">Transmembrane helix</keyword>
<dbReference type="RefSeq" id="WP_186907023.1">
    <property type="nucleotide sequence ID" value="NZ_JACOPP010000005.1"/>
</dbReference>
<gene>
    <name evidence="2" type="ORF">H8S57_05200</name>
</gene>
<feature type="transmembrane region" description="Helical" evidence="1">
    <location>
        <begin position="65"/>
        <end position="87"/>
    </location>
</feature>
<keyword evidence="1" id="KW-0472">Membrane</keyword>
<dbReference type="PROSITE" id="PS51257">
    <property type="entry name" value="PROKAR_LIPOPROTEIN"/>
    <property type="match status" value="1"/>
</dbReference>
<evidence type="ECO:0000313" key="3">
    <source>
        <dbReference type="Proteomes" id="UP000661435"/>
    </source>
</evidence>
<accession>A0A8J6JE57</accession>
<keyword evidence="1" id="KW-0812">Transmembrane</keyword>
<sequence>MKTFSQVVRNYWVDLILLNLAFLLGCIPVVTIPASLAALCSAVLRMQRAQDVHIFRDFFRDVRTRFLRSMLPGCIAPVGLALFFLGWNACMAAASGRGRLPLLAALLLWLYVVFAFSMYAVPLAAQLELPLRAVFRNALILLLARTWQNIAALLLVGACTLLLLLTSPFLLPLVLFTHFSLCALICMSFAEGGIRQCIAG</sequence>
<dbReference type="Proteomes" id="UP000661435">
    <property type="component" value="Unassembled WGS sequence"/>
</dbReference>
<name>A0A8J6JE57_9FIRM</name>
<feature type="transmembrane region" description="Helical" evidence="1">
    <location>
        <begin position="107"/>
        <end position="127"/>
    </location>
</feature>
<reference evidence="2" key="1">
    <citation type="submission" date="2020-08" db="EMBL/GenBank/DDBJ databases">
        <title>Genome public.</title>
        <authorList>
            <person name="Liu C."/>
            <person name="Sun Q."/>
        </authorList>
    </citation>
    <scope>NUCLEOTIDE SEQUENCE</scope>
    <source>
        <strain evidence="2">NSJ-51</strain>
    </source>
</reference>
<organism evidence="2 3">
    <name type="scientific">Lawsonibacter hominis</name>
    <dbReference type="NCBI Taxonomy" id="2763053"/>
    <lineage>
        <taxon>Bacteria</taxon>
        <taxon>Bacillati</taxon>
        <taxon>Bacillota</taxon>
        <taxon>Clostridia</taxon>
        <taxon>Eubacteriales</taxon>
        <taxon>Oscillospiraceae</taxon>
        <taxon>Lawsonibacter</taxon>
    </lineage>
</organism>
<evidence type="ECO:0000313" key="2">
    <source>
        <dbReference type="EMBL" id="MBC5733120.1"/>
    </source>
</evidence>
<dbReference type="InterPro" id="IPR006938">
    <property type="entry name" value="DUF624"/>
</dbReference>
<keyword evidence="3" id="KW-1185">Reference proteome</keyword>
<feature type="transmembrane region" description="Helical" evidence="1">
    <location>
        <begin position="20"/>
        <end position="44"/>
    </location>
</feature>
<proteinExistence type="predicted"/>
<protein>
    <submittedName>
        <fullName evidence="2">YesL family protein</fullName>
    </submittedName>
</protein>
<dbReference type="AlphaFoldDB" id="A0A8J6JE57"/>
<dbReference type="EMBL" id="JACOPP010000005">
    <property type="protein sequence ID" value="MBC5733120.1"/>
    <property type="molecule type" value="Genomic_DNA"/>
</dbReference>